<name>A0A699YVY0_HAELA</name>
<evidence type="ECO:0000256" key="1">
    <source>
        <dbReference type="SAM" id="SignalP"/>
    </source>
</evidence>
<feature type="chain" id="PRO_5025571911" evidence="1">
    <location>
        <begin position="22"/>
        <end position="254"/>
    </location>
</feature>
<dbReference type="AlphaFoldDB" id="A0A699YVY0"/>
<evidence type="ECO:0000313" key="3">
    <source>
        <dbReference type="EMBL" id="GFH14397.1"/>
    </source>
</evidence>
<dbReference type="InterPro" id="IPR024616">
    <property type="entry name" value="Pherophorin"/>
</dbReference>
<sequence>MSTYLGTLLTLAASWLAVCHAGDATGSGFPFFDNCRRSLSETRFDVRFVRYARKLFGALSGRRLQGQPSSSHPFRSETVDPVQGSVFCWVVFVKPASTCSSPRRRCCDTTFSKVKLYTNPECNRSFDTMRVTSPLANFNVTVSVTQDNVCSARSETSCVKFTQFRAFRVSDANGTTLCIRMRPSSGGNCSTLQQITNPVLAGRSLFELGLYDVKVDNYECCPTFAYNLGGCCKPRTLTSHPSAHLACLALLCLS</sequence>
<reference evidence="3 4" key="1">
    <citation type="submission" date="2020-02" db="EMBL/GenBank/DDBJ databases">
        <title>Draft genome sequence of Haematococcus lacustris strain NIES-144.</title>
        <authorList>
            <person name="Morimoto D."/>
            <person name="Nakagawa S."/>
            <person name="Yoshida T."/>
            <person name="Sawayama S."/>
        </authorList>
    </citation>
    <scope>NUCLEOTIDE SEQUENCE [LARGE SCALE GENOMIC DNA]</scope>
    <source>
        <strain evidence="3 4">NIES-144</strain>
    </source>
</reference>
<accession>A0A699YVY0</accession>
<keyword evidence="1" id="KW-0732">Signal</keyword>
<feature type="domain" description="Pherophorin" evidence="2">
    <location>
        <begin position="76"/>
        <end position="222"/>
    </location>
</feature>
<dbReference type="EMBL" id="BLLF01000721">
    <property type="protein sequence ID" value="GFH14397.1"/>
    <property type="molecule type" value="Genomic_DNA"/>
</dbReference>
<dbReference type="Proteomes" id="UP000485058">
    <property type="component" value="Unassembled WGS sequence"/>
</dbReference>
<keyword evidence="4" id="KW-1185">Reference proteome</keyword>
<gene>
    <name evidence="3" type="ORF">HaLaN_10443</name>
</gene>
<proteinExistence type="predicted"/>
<evidence type="ECO:0000313" key="4">
    <source>
        <dbReference type="Proteomes" id="UP000485058"/>
    </source>
</evidence>
<protein>
    <submittedName>
        <fullName evidence="3">DUF3707 domain-containing protein</fullName>
    </submittedName>
</protein>
<feature type="signal peptide" evidence="1">
    <location>
        <begin position="1"/>
        <end position="21"/>
    </location>
</feature>
<dbReference type="Pfam" id="PF12499">
    <property type="entry name" value="DUF3707"/>
    <property type="match status" value="1"/>
</dbReference>
<evidence type="ECO:0000259" key="2">
    <source>
        <dbReference type="Pfam" id="PF12499"/>
    </source>
</evidence>
<organism evidence="3 4">
    <name type="scientific">Haematococcus lacustris</name>
    <name type="common">Green alga</name>
    <name type="synonym">Haematococcus pluvialis</name>
    <dbReference type="NCBI Taxonomy" id="44745"/>
    <lineage>
        <taxon>Eukaryota</taxon>
        <taxon>Viridiplantae</taxon>
        <taxon>Chlorophyta</taxon>
        <taxon>core chlorophytes</taxon>
        <taxon>Chlorophyceae</taxon>
        <taxon>CS clade</taxon>
        <taxon>Chlamydomonadales</taxon>
        <taxon>Haematococcaceae</taxon>
        <taxon>Haematococcus</taxon>
    </lineage>
</organism>
<comment type="caution">
    <text evidence="3">The sequence shown here is derived from an EMBL/GenBank/DDBJ whole genome shotgun (WGS) entry which is preliminary data.</text>
</comment>